<dbReference type="EMBL" id="AMZH03003276">
    <property type="protein sequence ID" value="RRT72843.1"/>
    <property type="molecule type" value="Genomic_DNA"/>
</dbReference>
<evidence type="ECO:0000256" key="1">
    <source>
        <dbReference type="SAM" id="MobiDB-lite"/>
    </source>
</evidence>
<organism evidence="2 3">
    <name type="scientific">Ensete ventricosum</name>
    <name type="common">Abyssinian banana</name>
    <name type="synonym">Musa ensete</name>
    <dbReference type="NCBI Taxonomy" id="4639"/>
    <lineage>
        <taxon>Eukaryota</taxon>
        <taxon>Viridiplantae</taxon>
        <taxon>Streptophyta</taxon>
        <taxon>Embryophyta</taxon>
        <taxon>Tracheophyta</taxon>
        <taxon>Spermatophyta</taxon>
        <taxon>Magnoliopsida</taxon>
        <taxon>Liliopsida</taxon>
        <taxon>Zingiberales</taxon>
        <taxon>Musaceae</taxon>
        <taxon>Ensete</taxon>
    </lineage>
</organism>
<comment type="caution">
    <text evidence="2">The sequence shown here is derived from an EMBL/GenBank/DDBJ whole genome shotgun (WGS) entry which is preliminary data.</text>
</comment>
<feature type="region of interest" description="Disordered" evidence="1">
    <location>
        <begin position="1"/>
        <end position="41"/>
    </location>
</feature>
<name>A0A427A9E8_ENSVE</name>
<reference evidence="2 3" key="1">
    <citation type="journal article" date="2014" name="Agronomy (Basel)">
        <title>A Draft Genome Sequence for Ensete ventricosum, the Drought-Tolerant Tree Against Hunger.</title>
        <authorList>
            <person name="Harrison J."/>
            <person name="Moore K.A."/>
            <person name="Paszkiewicz K."/>
            <person name="Jones T."/>
            <person name="Grant M."/>
            <person name="Ambacheew D."/>
            <person name="Muzemil S."/>
            <person name="Studholme D.J."/>
        </authorList>
    </citation>
    <scope>NUCLEOTIDE SEQUENCE [LARGE SCALE GENOMIC DNA]</scope>
</reference>
<feature type="compositionally biased region" description="Polar residues" evidence="1">
    <location>
        <begin position="10"/>
        <end position="19"/>
    </location>
</feature>
<sequence length="67" mass="7527">MKRTRVPESMNENLRNTTDASRRKKAQGRMDGDDRSGSDTWSTSSGFYFIKPSPCWWAPSLCHSGSG</sequence>
<protein>
    <submittedName>
        <fullName evidence="2">Uncharacterized protein</fullName>
    </submittedName>
</protein>
<dbReference type="Proteomes" id="UP000287651">
    <property type="component" value="Unassembled WGS sequence"/>
</dbReference>
<feature type="compositionally biased region" description="Basic and acidic residues" evidence="1">
    <location>
        <begin position="28"/>
        <end position="37"/>
    </location>
</feature>
<gene>
    <name evidence="2" type="ORF">B296_00022111</name>
</gene>
<dbReference type="AlphaFoldDB" id="A0A427A9E8"/>
<evidence type="ECO:0000313" key="3">
    <source>
        <dbReference type="Proteomes" id="UP000287651"/>
    </source>
</evidence>
<proteinExistence type="predicted"/>
<accession>A0A427A9E8</accession>
<evidence type="ECO:0000313" key="2">
    <source>
        <dbReference type="EMBL" id="RRT72843.1"/>
    </source>
</evidence>